<keyword evidence="2" id="KW-1185">Reference proteome</keyword>
<dbReference type="CDD" id="cd00756">
    <property type="entry name" value="MoaE"/>
    <property type="match status" value="1"/>
</dbReference>
<dbReference type="Pfam" id="PF02597">
    <property type="entry name" value="ThiS"/>
    <property type="match status" value="1"/>
</dbReference>
<gene>
    <name evidence="1" type="ordered locus">Mesil_0334</name>
</gene>
<dbReference type="InterPro" id="IPR036563">
    <property type="entry name" value="MoaE_sf"/>
</dbReference>
<proteinExistence type="predicted"/>
<dbReference type="RefSeq" id="WP_013156882.1">
    <property type="nucleotide sequence ID" value="NC_014212.1"/>
</dbReference>
<protein>
    <submittedName>
        <fullName evidence="1">Molybdopterin converting factor, subunit 1</fullName>
    </submittedName>
</protein>
<dbReference type="OrthoDB" id="9803224at2"/>
<dbReference type="InterPro" id="IPR012675">
    <property type="entry name" value="Beta-grasp_dom_sf"/>
</dbReference>
<dbReference type="InterPro" id="IPR003448">
    <property type="entry name" value="Mopterin_biosynth_MoaE"/>
</dbReference>
<dbReference type="Gene3D" id="3.10.20.30">
    <property type="match status" value="1"/>
</dbReference>
<dbReference type="PANTHER" id="PTHR23404">
    <property type="entry name" value="MOLYBDOPTERIN SYNTHASE RELATED"/>
    <property type="match status" value="1"/>
</dbReference>
<dbReference type="SUPFAM" id="SSF54285">
    <property type="entry name" value="MoaD/ThiS"/>
    <property type="match status" value="1"/>
</dbReference>
<dbReference type="KEGG" id="msv:Mesil_0334"/>
<dbReference type="eggNOG" id="COG1977">
    <property type="taxonomic scope" value="Bacteria"/>
</dbReference>
<evidence type="ECO:0000313" key="2">
    <source>
        <dbReference type="Proteomes" id="UP000001916"/>
    </source>
</evidence>
<dbReference type="Gene3D" id="3.90.1170.40">
    <property type="entry name" value="Molybdopterin biosynthesis MoaE subunit"/>
    <property type="match status" value="1"/>
</dbReference>
<name>D7BI01_ALLS1</name>
<dbReference type="eggNOG" id="COG0314">
    <property type="taxonomic scope" value="Bacteria"/>
</dbReference>
<dbReference type="AlphaFoldDB" id="D7BI01"/>
<dbReference type="HOGENOM" id="CLU_069141_1_0_0"/>
<dbReference type="Proteomes" id="UP000001916">
    <property type="component" value="Chromosome"/>
</dbReference>
<dbReference type="Pfam" id="PF02391">
    <property type="entry name" value="MoaE"/>
    <property type="match status" value="1"/>
</dbReference>
<dbReference type="NCBIfam" id="TIGR01682">
    <property type="entry name" value="moaD"/>
    <property type="match status" value="1"/>
</dbReference>
<sequence length="233" mass="25637">MRVKVLFFALFRERAGTSTLELELPQGATVGDAKEALEARFPGLELSGGLAAVNQHFTGADHPLHEGDELAFLPPVSGGGADGSVHGEEQDSFGLTSDPLNLQPYVEWASAPPYGAVVVFLGTTRSPNRGKEVTYLEYEAYPGMAEAVMRQIITEMRQRWVLGRIALWHRTGRVHPAEASILIVVSAPHRPEGFEACRYAIERVKQILPVWKKEFAPDGSHWVEGHTPLGFRL</sequence>
<accession>D7BI01</accession>
<organism evidence="1 2">
    <name type="scientific">Allomeiothermus silvanus (strain ATCC 700542 / DSM 9946 / NBRC 106475 / NCIMB 13440 / VI-R2)</name>
    <name type="common">Thermus silvanus</name>
    <dbReference type="NCBI Taxonomy" id="526227"/>
    <lineage>
        <taxon>Bacteria</taxon>
        <taxon>Thermotogati</taxon>
        <taxon>Deinococcota</taxon>
        <taxon>Deinococci</taxon>
        <taxon>Thermales</taxon>
        <taxon>Thermaceae</taxon>
        <taxon>Allomeiothermus</taxon>
    </lineage>
</organism>
<dbReference type="SUPFAM" id="SSF54690">
    <property type="entry name" value="Molybdopterin synthase subunit MoaE"/>
    <property type="match status" value="1"/>
</dbReference>
<dbReference type="InterPro" id="IPR003749">
    <property type="entry name" value="ThiS/MoaD-like"/>
</dbReference>
<dbReference type="InterPro" id="IPR016155">
    <property type="entry name" value="Mopterin_synth/thiamin_S_b"/>
</dbReference>
<dbReference type="STRING" id="526227.Mesil_0334"/>
<dbReference type="GO" id="GO:0006777">
    <property type="term" value="P:Mo-molybdopterin cofactor biosynthetic process"/>
    <property type="evidence" value="ECO:0007669"/>
    <property type="project" value="InterPro"/>
</dbReference>
<dbReference type="EMBL" id="CP002042">
    <property type="protein sequence ID" value="ADH62275.1"/>
    <property type="molecule type" value="Genomic_DNA"/>
</dbReference>
<reference evidence="1 2" key="1">
    <citation type="journal article" date="2010" name="Stand. Genomic Sci.">
        <title>Complete genome sequence of Meiothermus silvanus type strain (VI-R2).</title>
        <authorList>
            <person name="Sikorski J."/>
            <person name="Tindall B.J."/>
            <person name="Lowry S."/>
            <person name="Lucas S."/>
            <person name="Nolan M."/>
            <person name="Copeland A."/>
            <person name="Glavina Del Rio T."/>
            <person name="Tice H."/>
            <person name="Cheng J.F."/>
            <person name="Han C."/>
            <person name="Pitluck S."/>
            <person name="Liolios K."/>
            <person name="Ivanova N."/>
            <person name="Mavromatis K."/>
            <person name="Mikhailova N."/>
            <person name="Pati A."/>
            <person name="Goodwin L."/>
            <person name="Chen A."/>
            <person name="Palaniappan K."/>
            <person name="Land M."/>
            <person name="Hauser L."/>
            <person name="Chang Y.J."/>
            <person name="Jeffries C.D."/>
            <person name="Rohde M."/>
            <person name="Goker M."/>
            <person name="Woyke T."/>
            <person name="Bristow J."/>
            <person name="Eisen J.A."/>
            <person name="Markowitz V."/>
            <person name="Hugenholtz P."/>
            <person name="Kyrpides N.C."/>
            <person name="Klenk H.P."/>
            <person name="Lapidus A."/>
        </authorList>
    </citation>
    <scope>NUCLEOTIDE SEQUENCE [LARGE SCALE GENOMIC DNA]</scope>
    <source>
        <strain evidence="2">ATCC 700542 / DSM 9946 / VI-R2</strain>
    </source>
</reference>
<dbReference type="CDD" id="cd00754">
    <property type="entry name" value="Ubl_MoaD"/>
    <property type="match status" value="1"/>
</dbReference>
<evidence type="ECO:0000313" key="1">
    <source>
        <dbReference type="EMBL" id="ADH62275.1"/>
    </source>
</evidence>